<sequence>MTNNSRLYSVIFILFLLPLHIFAQIDNEVKDQNVETSELDSVSASTIFEDSTALPWPLNKQEQLQALLNNKMFKTSQVGLMVYDITADSTIFQFNEKQLLRPASTMKLITAIAALDKLGGGHQFKTSLWKTGNIEDRVLKGNVYCVGGFDPMFNNDDMHAFVNGLKELEIDTIAGYIFADTSMKDGDKWGEGWCWDDDNPTLTPLLISGKDRFMERLMHLLQETGITVTMGWTSGTKPYEAVQIESRFHTIDQVLMKMMKDSNNLYAEAMFYQLASSAGRRPSSAKDARTVIKQLITKLRKDPNKYKIADGSGLSLYNYVSTELEVEFLKYAYNNKNIFRHLDPSLPSAGVDGTLKKRMQGQYTRSNVHAKTGTLTGISSLAGYCTASNGHFLCFAIINQGLIHNSNGRAFQNKVCEILCAP</sequence>
<keyword evidence="2" id="KW-0121">Carboxypeptidase</keyword>
<protein>
    <submittedName>
        <fullName evidence="2">D-alanyl-D-alanine carboxypeptidase/D-alanyl-D-alanine-endopeptidase</fullName>
        <ecNumber evidence="2">3.4.16.4</ecNumber>
    </submittedName>
</protein>
<keyword evidence="1 2" id="KW-0378">Hydrolase</keyword>
<dbReference type="EC" id="3.4.16.4" evidence="2"/>
<dbReference type="InterPro" id="IPR000667">
    <property type="entry name" value="Peptidase_S13"/>
</dbReference>
<evidence type="ECO:0000256" key="1">
    <source>
        <dbReference type="ARBA" id="ARBA00022801"/>
    </source>
</evidence>
<dbReference type="Proteomes" id="UP000788426">
    <property type="component" value="Unassembled WGS sequence"/>
</dbReference>
<dbReference type="PANTHER" id="PTHR30023:SF0">
    <property type="entry name" value="PENICILLIN-SENSITIVE CARBOXYPEPTIDASE A"/>
    <property type="match status" value="1"/>
</dbReference>
<gene>
    <name evidence="2" type="primary">dacB</name>
    <name evidence="2" type="ORF">KZO38_09580</name>
</gene>
<dbReference type="GO" id="GO:0009002">
    <property type="term" value="F:serine-type D-Ala-D-Ala carboxypeptidase activity"/>
    <property type="evidence" value="ECO:0007669"/>
    <property type="project" value="UniProtKB-EC"/>
</dbReference>
<evidence type="ECO:0000313" key="2">
    <source>
        <dbReference type="EMBL" id="MBW4770002.1"/>
    </source>
</evidence>
<dbReference type="EMBL" id="JAHXCT010000007">
    <property type="protein sequence ID" value="MBW4770002.1"/>
    <property type="molecule type" value="Genomic_DNA"/>
</dbReference>
<dbReference type="PANTHER" id="PTHR30023">
    <property type="entry name" value="D-ALANYL-D-ALANINE CARBOXYPEPTIDASE"/>
    <property type="match status" value="1"/>
</dbReference>
<proteinExistence type="predicted"/>
<dbReference type="RefSeq" id="WP_219482213.1">
    <property type="nucleotide sequence ID" value="NZ_JAHXCT010000007.1"/>
</dbReference>
<reference evidence="2 3" key="1">
    <citation type="submission" date="2021-07" db="EMBL/GenBank/DDBJ databases">
        <title>Genomic diversity and antimicrobial resistance of Prevotella spp. isolated from chronic lung disease airways.</title>
        <authorList>
            <person name="Webb K.A."/>
            <person name="Olagoke O.S."/>
            <person name="Baird T."/>
            <person name="Neill J."/>
            <person name="Pham A."/>
            <person name="Wells T.J."/>
            <person name="Ramsay K.A."/>
            <person name="Bell S.C."/>
            <person name="Sarovich D.S."/>
            <person name="Price E.P."/>
        </authorList>
    </citation>
    <scope>NUCLEOTIDE SEQUENCE [LARGE SCALE GENOMIC DNA]</scope>
    <source>
        <strain evidence="2 3">SCHI0011.S.12</strain>
    </source>
</reference>
<organism evidence="2 3">
    <name type="scientific">Hoylesella nanceiensis</name>
    <dbReference type="NCBI Taxonomy" id="425941"/>
    <lineage>
        <taxon>Bacteria</taxon>
        <taxon>Pseudomonadati</taxon>
        <taxon>Bacteroidota</taxon>
        <taxon>Bacteroidia</taxon>
        <taxon>Bacteroidales</taxon>
        <taxon>Prevotellaceae</taxon>
        <taxon>Hoylesella</taxon>
    </lineage>
</organism>
<accession>A0ABS6YFF7</accession>
<keyword evidence="3" id="KW-1185">Reference proteome</keyword>
<evidence type="ECO:0000313" key="3">
    <source>
        <dbReference type="Proteomes" id="UP000788426"/>
    </source>
</evidence>
<comment type="caution">
    <text evidence="2">The sequence shown here is derived from an EMBL/GenBank/DDBJ whole genome shotgun (WGS) entry which is preliminary data.</text>
</comment>
<name>A0ABS6YFF7_9BACT</name>
<dbReference type="NCBIfam" id="TIGR00666">
    <property type="entry name" value="PBP4"/>
    <property type="match status" value="1"/>
</dbReference>
<keyword evidence="2" id="KW-0645">Protease</keyword>
<dbReference type="Pfam" id="PF02113">
    <property type="entry name" value="Peptidase_S13"/>
    <property type="match status" value="2"/>
</dbReference>